<dbReference type="Proteomes" id="UP000027604">
    <property type="component" value="Chromosome I"/>
</dbReference>
<evidence type="ECO:0000313" key="2">
    <source>
        <dbReference type="Proteomes" id="UP000027604"/>
    </source>
</evidence>
<proteinExistence type="predicted"/>
<dbReference type="KEGG" id="jag:GJA_2193"/>
<organism evidence="1 2">
    <name type="scientific">Janthinobacterium agaricidamnosum NBRC 102515 = DSM 9628</name>
    <dbReference type="NCBI Taxonomy" id="1349767"/>
    <lineage>
        <taxon>Bacteria</taxon>
        <taxon>Pseudomonadati</taxon>
        <taxon>Pseudomonadota</taxon>
        <taxon>Betaproteobacteria</taxon>
        <taxon>Burkholderiales</taxon>
        <taxon>Oxalobacteraceae</taxon>
        <taxon>Janthinobacterium</taxon>
    </lineage>
</organism>
<protein>
    <submittedName>
        <fullName evidence="1">ISPsy26, transposase OrfB</fullName>
    </submittedName>
</protein>
<dbReference type="EMBL" id="HG322949">
    <property type="protein sequence ID" value="CDG82828.1"/>
    <property type="molecule type" value="Genomic_DNA"/>
</dbReference>
<name>W0V648_9BURK</name>
<evidence type="ECO:0000313" key="1">
    <source>
        <dbReference type="EMBL" id="CDG82828.1"/>
    </source>
</evidence>
<dbReference type="HOGENOM" id="CLU_3328830_0_0_4"/>
<dbReference type="PATRIC" id="fig|1349767.4.peg.3949"/>
<reference evidence="1 2" key="1">
    <citation type="journal article" date="2015" name="Genome Announc.">
        <title>Genome Sequence of Mushroom Soft-Rot Pathogen Janthinobacterium agaricidamnosum.</title>
        <authorList>
            <person name="Graupner K."/>
            <person name="Lackner G."/>
            <person name="Hertweck C."/>
        </authorList>
    </citation>
    <scope>NUCLEOTIDE SEQUENCE [LARGE SCALE GENOMIC DNA]</scope>
    <source>
        <strain evidence="2">NBRC 102515 / DSM 9628</strain>
    </source>
</reference>
<gene>
    <name evidence="1" type="ORF">GJA_2193</name>
</gene>
<accession>W0V648</accession>
<keyword evidence="2" id="KW-1185">Reference proteome</keyword>
<dbReference type="STRING" id="1349767.GJA_2193"/>
<dbReference type="AlphaFoldDB" id="W0V648"/>
<sequence length="38" mass="4585">MRRLCKMMGVHPSGFYAWRLQPESKRTKEDKRLLGHIQ</sequence>